<evidence type="ECO:0000256" key="9">
    <source>
        <dbReference type="SAM" id="Phobius"/>
    </source>
</evidence>
<evidence type="ECO:0000256" key="7">
    <source>
        <dbReference type="ARBA" id="ARBA00023306"/>
    </source>
</evidence>
<feature type="compositionally biased region" description="Basic and acidic residues" evidence="8">
    <location>
        <begin position="110"/>
        <end position="148"/>
    </location>
</feature>
<keyword evidence="6 9" id="KW-0472">Membrane</keyword>
<keyword evidence="2" id="KW-1003">Cell membrane</keyword>
<feature type="domain" description="POTRA" evidence="10">
    <location>
        <begin position="198"/>
        <end position="266"/>
    </location>
</feature>
<evidence type="ECO:0000256" key="6">
    <source>
        <dbReference type="ARBA" id="ARBA00023136"/>
    </source>
</evidence>
<dbReference type="EMBL" id="FOZN01000004">
    <property type="protein sequence ID" value="SFS17635.1"/>
    <property type="molecule type" value="Genomic_DNA"/>
</dbReference>
<feature type="compositionally biased region" description="Low complexity" evidence="8">
    <location>
        <begin position="94"/>
        <end position="103"/>
    </location>
</feature>
<dbReference type="Pfam" id="PF08478">
    <property type="entry name" value="POTRA_1"/>
    <property type="match status" value="1"/>
</dbReference>
<dbReference type="InterPro" id="IPR034746">
    <property type="entry name" value="POTRA"/>
</dbReference>
<feature type="transmembrane region" description="Helical" evidence="9">
    <location>
        <begin position="172"/>
        <end position="194"/>
    </location>
</feature>
<accession>A0AA94HP21</accession>
<keyword evidence="4 9" id="KW-0812">Transmembrane</keyword>
<dbReference type="Proteomes" id="UP000198506">
    <property type="component" value="Unassembled WGS sequence"/>
</dbReference>
<protein>
    <submittedName>
        <fullName evidence="11">Cell division septal protein FtsQ</fullName>
    </submittedName>
</protein>
<name>A0AA94HP21_9MICO</name>
<dbReference type="GO" id="GO:0005886">
    <property type="term" value="C:plasma membrane"/>
    <property type="evidence" value="ECO:0007669"/>
    <property type="project" value="TreeGrafter"/>
</dbReference>
<dbReference type="RefSeq" id="WP_092919114.1">
    <property type="nucleotide sequence ID" value="NZ_FOZN01000004.1"/>
</dbReference>
<dbReference type="PANTHER" id="PTHR37820">
    <property type="entry name" value="CELL DIVISION PROTEIN DIVIB"/>
    <property type="match status" value="1"/>
</dbReference>
<evidence type="ECO:0000256" key="8">
    <source>
        <dbReference type="SAM" id="MobiDB-lite"/>
    </source>
</evidence>
<evidence type="ECO:0000256" key="4">
    <source>
        <dbReference type="ARBA" id="ARBA00022692"/>
    </source>
</evidence>
<evidence type="ECO:0000256" key="5">
    <source>
        <dbReference type="ARBA" id="ARBA00022989"/>
    </source>
</evidence>
<dbReference type="InterPro" id="IPR050487">
    <property type="entry name" value="FtsQ_DivIB"/>
</dbReference>
<keyword evidence="5 9" id="KW-1133">Transmembrane helix</keyword>
<gene>
    <name evidence="11" type="ORF">SAMN04487783_2376</name>
</gene>
<sequence length="400" mass="42987">MRRPDGFERPLGERAEDAAAHDDRGAQQGVAAEVREVIRLDALRRRRDEARRSAAEADWGRQARPEPRRWALSAYADLDDDAIAEDVHAATGEQGAATGAEQGDAPAELPPERGSHAQRVDRAWRKAQREQRRLDRAEMDDAKREAKAAKRARARKERSEVRRFTAPRRRQLRVALITAGGLGLALALLVALVWSPLMAVREVRVEGAERIEPAVVQEALADQLGEPIATVTEAGVAERLQAIPQIESFRLDVVPPSTVIVRLVERRPVAIIETDAGASVIDAAGVVLGQVDDTTAALPRLDGVEIGSEHFEAVATVLVSVPAEVLEATERIAAPTPSDIRLTLATGQTVEWGGAEQSPLKADVVAALMATQDPAAAAELDVRAPEHPVVRGSSASTGSP</sequence>
<evidence type="ECO:0000313" key="11">
    <source>
        <dbReference type="EMBL" id="SFS17635.1"/>
    </source>
</evidence>
<dbReference type="GO" id="GO:0051301">
    <property type="term" value="P:cell division"/>
    <property type="evidence" value="ECO:0007669"/>
    <property type="project" value="UniProtKB-KW"/>
</dbReference>
<evidence type="ECO:0000259" key="10">
    <source>
        <dbReference type="PROSITE" id="PS51779"/>
    </source>
</evidence>
<evidence type="ECO:0000256" key="1">
    <source>
        <dbReference type="ARBA" id="ARBA00004370"/>
    </source>
</evidence>
<comment type="subcellular location">
    <subcellularLocation>
        <location evidence="1">Membrane</location>
    </subcellularLocation>
</comment>
<dbReference type="PANTHER" id="PTHR37820:SF1">
    <property type="entry name" value="CELL DIVISION PROTEIN FTSQ"/>
    <property type="match status" value="1"/>
</dbReference>
<dbReference type="InterPro" id="IPR013685">
    <property type="entry name" value="POTRA_FtsQ_type"/>
</dbReference>
<organism evidence="11 12">
    <name type="scientific">Agrococcus baldri</name>
    <dbReference type="NCBI Taxonomy" id="153730"/>
    <lineage>
        <taxon>Bacteria</taxon>
        <taxon>Bacillati</taxon>
        <taxon>Actinomycetota</taxon>
        <taxon>Actinomycetes</taxon>
        <taxon>Micrococcales</taxon>
        <taxon>Microbacteriaceae</taxon>
        <taxon>Agrococcus</taxon>
    </lineage>
</organism>
<feature type="region of interest" description="Disordered" evidence="8">
    <location>
        <begin position="1"/>
        <end position="30"/>
    </location>
</feature>
<dbReference type="PROSITE" id="PS51779">
    <property type="entry name" value="POTRA"/>
    <property type="match status" value="1"/>
</dbReference>
<feature type="compositionally biased region" description="Basic and acidic residues" evidence="8">
    <location>
        <begin position="1"/>
        <end position="25"/>
    </location>
</feature>
<keyword evidence="7" id="KW-0131">Cell cycle</keyword>
<dbReference type="AlphaFoldDB" id="A0AA94HP21"/>
<comment type="caution">
    <text evidence="11">The sequence shown here is derived from an EMBL/GenBank/DDBJ whole genome shotgun (WGS) entry which is preliminary data.</text>
</comment>
<feature type="region of interest" description="Disordered" evidence="8">
    <location>
        <begin position="45"/>
        <end position="69"/>
    </location>
</feature>
<keyword evidence="12" id="KW-1185">Reference proteome</keyword>
<evidence type="ECO:0000256" key="3">
    <source>
        <dbReference type="ARBA" id="ARBA00022618"/>
    </source>
</evidence>
<evidence type="ECO:0000313" key="12">
    <source>
        <dbReference type="Proteomes" id="UP000198506"/>
    </source>
</evidence>
<evidence type="ECO:0000256" key="2">
    <source>
        <dbReference type="ARBA" id="ARBA00022475"/>
    </source>
</evidence>
<reference evidence="11 12" key="1">
    <citation type="submission" date="2016-10" db="EMBL/GenBank/DDBJ databases">
        <authorList>
            <person name="Varghese N."/>
            <person name="Submissions S."/>
        </authorList>
    </citation>
    <scope>NUCLEOTIDE SEQUENCE [LARGE SCALE GENOMIC DNA]</scope>
    <source>
        <strain evidence="11 12">IAM 15147</strain>
    </source>
</reference>
<feature type="region of interest" description="Disordered" evidence="8">
    <location>
        <begin position="94"/>
        <end position="162"/>
    </location>
</feature>
<dbReference type="Gene3D" id="3.10.20.310">
    <property type="entry name" value="membrane protein fhac"/>
    <property type="match status" value="1"/>
</dbReference>
<keyword evidence="3 11" id="KW-0132">Cell division</keyword>
<proteinExistence type="predicted"/>